<sequence length="173" mass="18932">MKHAIRHILSALVILAAILSGAGCDYVLNERTFFKTMTNMLAFPSSYMGSEIELDCFVYELTDVESGKEYTLGVRKCSSGVGCTCGNDTIIGFILNYDGAIPAARNQSEDTNDKAWIHIAGKLESDTPETIAIAAYTNGVPNGSTEYIRMFRFAVSSLSEIEDYSSLAYYVTD</sequence>
<comment type="caution">
    <text evidence="2">The sequence shown here is derived from an EMBL/GenBank/DDBJ whole genome shotgun (WGS) entry which is preliminary data.</text>
</comment>
<protein>
    <recommendedName>
        <fullName evidence="1">DUF1980 domain-containing protein</fullName>
    </recommendedName>
</protein>
<proteinExistence type="predicted"/>
<dbReference type="EMBL" id="DXBB01000028">
    <property type="protein sequence ID" value="HIZ72197.1"/>
    <property type="molecule type" value="Genomic_DNA"/>
</dbReference>
<feature type="domain" description="DUF1980" evidence="1">
    <location>
        <begin position="27"/>
        <end position="127"/>
    </location>
</feature>
<evidence type="ECO:0000313" key="2">
    <source>
        <dbReference type="EMBL" id="HIZ72197.1"/>
    </source>
</evidence>
<organism evidence="2 3">
    <name type="scientific">Candidatus Gallimonas intestinavium</name>
    <dbReference type="NCBI Taxonomy" id="2838603"/>
    <lineage>
        <taxon>Bacteria</taxon>
        <taxon>Bacillati</taxon>
        <taxon>Bacillota</taxon>
        <taxon>Clostridia</taxon>
        <taxon>Candidatus Gallimonas</taxon>
    </lineage>
</organism>
<dbReference type="AlphaFoldDB" id="A0A9D2G4D0"/>
<dbReference type="PROSITE" id="PS51257">
    <property type="entry name" value="PROKAR_LIPOPROTEIN"/>
    <property type="match status" value="1"/>
</dbReference>
<accession>A0A9D2G4D0</accession>
<evidence type="ECO:0000259" key="1">
    <source>
        <dbReference type="Pfam" id="PF21537"/>
    </source>
</evidence>
<dbReference type="InterPro" id="IPR048447">
    <property type="entry name" value="DUF1980_C"/>
</dbReference>
<reference evidence="2" key="2">
    <citation type="submission" date="2021-04" db="EMBL/GenBank/DDBJ databases">
        <authorList>
            <person name="Gilroy R."/>
        </authorList>
    </citation>
    <scope>NUCLEOTIDE SEQUENCE</scope>
    <source>
        <strain evidence="2">ChiW7-2402</strain>
    </source>
</reference>
<reference evidence="2" key="1">
    <citation type="journal article" date="2021" name="PeerJ">
        <title>Extensive microbial diversity within the chicken gut microbiome revealed by metagenomics and culture.</title>
        <authorList>
            <person name="Gilroy R."/>
            <person name="Ravi A."/>
            <person name="Getino M."/>
            <person name="Pursley I."/>
            <person name="Horton D.L."/>
            <person name="Alikhan N.F."/>
            <person name="Baker D."/>
            <person name="Gharbi K."/>
            <person name="Hall N."/>
            <person name="Watson M."/>
            <person name="Adriaenssens E.M."/>
            <person name="Foster-Nyarko E."/>
            <person name="Jarju S."/>
            <person name="Secka A."/>
            <person name="Antonio M."/>
            <person name="Oren A."/>
            <person name="Chaudhuri R.R."/>
            <person name="La Ragione R."/>
            <person name="Hildebrand F."/>
            <person name="Pallen M.J."/>
        </authorList>
    </citation>
    <scope>NUCLEOTIDE SEQUENCE</scope>
    <source>
        <strain evidence="2">ChiW7-2402</strain>
    </source>
</reference>
<dbReference type="Proteomes" id="UP000824102">
    <property type="component" value="Unassembled WGS sequence"/>
</dbReference>
<evidence type="ECO:0000313" key="3">
    <source>
        <dbReference type="Proteomes" id="UP000824102"/>
    </source>
</evidence>
<gene>
    <name evidence="2" type="ORF">H9964_01290</name>
</gene>
<dbReference type="Pfam" id="PF21537">
    <property type="entry name" value="DUF1980_C"/>
    <property type="match status" value="1"/>
</dbReference>
<name>A0A9D2G4D0_9FIRM</name>